<dbReference type="Proteomes" id="UP000235371">
    <property type="component" value="Unassembled WGS sequence"/>
</dbReference>
<dbReference type="SUPFAM" id="SSF52540">
    <property type="entry name" value="P-loop containing nucleoside triphosphate hydrolases"/>
    <property type="match status" value="1"/>
</dbReference>
<reference evidence="4 5" key="1">
    <citation type="submission" date="2016-04" db="EMBL/GenBank/DDBJ databases">
        <title>A degradative enzymes factory behind the ericoid mycorrhizal symbiosis.</title>
        <authorList>
            <consortium name="DOE Joint Genome Institute"/>
            <person name="Martino E."/>
            <person name="Morin E."/>
            <person name="Grelet G."/>
            <person name="Kuo A."/>
            <person name="Kohler A."/>
            <person name="Daghino S."/>
            <person name="Barry K."/>
            <person name="Choi C."/>
            <person name="Cichocki N."/>
            <person name="Clum A."/>
            <person name="Copeland A."/>
            <person name="Hainaut M."/>
            <person name="Haridas S."/>
            <person name="Labutti K."/>
            <person name="Lindquist E."/>
            <person name="Lipzen A."/>
            <person name="Khouja H.-R."/>
            <person name="Murat C."/>
            <person name="Ohm R."/>
            <person name="Olson A."/>
            <person name="Spatafora J."/>
            <person name="Veneault-Fourrey C."/>
            <person name="Henrissat B."/>
            <person name="Grigoriev I."/>
            <person name="Martin F."/>
            <person name="Perotto S."/>
        </authorList>
    </citation>
    <scope>NUCLEOTIDE SEQUENCE [LARGE SCALE GENOMIC DNA]</scope>
    <source>
        <strain evidence="4 5">E</strain>
    </source>
</reference>
<dbReference type="GO" id="GO:0005524">
    <property type="term" value="F:ATP binding"/>
    <property type="evidence" value="ECO:0007669"/>
    <property type="project" value="UniProtKB-KW"/>
</dbReference>
<protein>
    <recommendedName>
        <fullName evidence="3">Zeta toxin domain-containing protein</fullName>
    </recommendedName>
</protein>
<evidence type="ECO:0000259" key="3">
    <source>
        <dbReference type="Pfam" id="PF06414"/>
    </source>
</evidence>
<dbReference type="EMBL" id="KZ613746">
    <property type="protein sequence ID" value="PMD65632.1"/>
    <property type="molecule type" value="Genomic_DNA"/>
</dbReference>
<gene>
    <name evidence="4" type="ORF">K444DRAFT_608201</name>
</gene>
<dbReference type="GeneID" id="36587405"/>
<proteinExistence type="predicted"/>
<dbReference type="RefSeq" id="XP_024742536.1">
    <property type="nucleotide sequence ID" value="XM_024879328.1"/>
</dbReference>
<sequence>MAGAPGSGKSTLANLLAQSLNGVVIDHDLIRSFFLSTSIPFTQSANSHTASNGCSPPIYLNKDVALLSIVLVITMRRSTKGWRLRSSVGSSISMWSVELRSQRSGVCLPPPDADAEGGGSNEDCHKLFERWIEHPCRLESDAIIVDSAASPEKCLDFVLKQVLPSAGGQSAECVASNFADS</sequence>
<keyword evidence="1" id="KW-0547">Nucleotide-binding</keyword>
<dbReference type="OrthoDB" id="3231855at2759"/>
<dbReference type="GO" id="GO:0016301">
    <property type="term" value="F:kinase activity"/>
    <property type="evidence" value="ECO:0007669"/>
    <property type="project" value="InterPro"/>
</dbReference>
<dbReference type="InterPro" id="IPR010488">
    <property type="entry name" value="Zeta_toxin_domain"/>
</dbReference>
<evidence type="ECO:0000256" key="2">
    <source>
        <dbReference type="ARBA" id="ARBA00022840"/>
    </source>
</evidence>
<dbReference type="Gene3D" id="3.40.50.300">
    <property type="entry name" value="P-loop containing nucleotide triphosphate hydrolases"/>
    <property type="match status" value="1"/>
</dbReference>
<dbReference type="STRING" id="1095630.A0A2J6TRL2"/>
<keyword evidence="2" id="KW-0067">ATP-binding</keyword>
<dbReference type="AlphaFoldDB" id="A0A2J6TRL2"/>
<keyword evidence="5" id="KW-1185">Reference proteome</keyword>
<name>A0A2J6TRL2_9HELO</name>
<dbReference type="InterPro" id="IPR027417">
    <property type="entry name" value="P-loop_NTPase"/>
</dbReference>
<evidence type="ECO:0000313" key="4">
    <source>
        <dbReference type="EMBL" id="PMD65632.1"/>
    </source>
</evidence>
<feature type="domain" description="Zeta toxin" evidence="3">
    <location>
        <begin position="1"/>
        <end position="34"/>
    </location>
</feature>
<evidence type="ECO:0000313" key="5">
    <source>
        <dbReference type="Proteomes" id="UP000235371"/>
    </source>
</evidence>
<evidence type="ECO:0000256" key="1">
    <source>
        <dbReference type="ARBA" id="ARBA00022741"/>
    </source>
</evidence>
<accession>A0A2J6TRL2</accession>
<dbReference type="InParanoid" id="A0A2J6TRL2"/>
<dbReference type="Pfam" id="PF06414">
    <property type="entry name" value="Zeta_toxin"/>
    <property type="match status" value="1"/>
</dbReference>
<organism evidence="4 5">
    <name type="scientific">Hyaloscypha bicolor E</name>
    <dbReference type="NCBI Taxonomy" id="1095630"/>
    <lineage>
        <taxon>Eukaryota</taxon>
        <taxon>Fungi</taxon>
        <taxon>Dikarya</taxon>
        <taxon>Ascomycota</taxon>
        <taxon>Pezizomycotina</taxon>
        <taxon>Leotiomycetes</taxon>
        <taxon>Helotiales</taxon>
        <taxon>Hyaloscyphaceae</taxon>
        <taxon>Hyaloscypha</taxon>
        <taxon>Hyaloscypha bicolor</taxon>
    </lineage>
</organism>